<sequence>MPANLDPNELEAEREQVIAKWLFKDVDFITQQIESGEQNVQRFDDLLAAFENCISAWLATEHLFDGTDLARVWLVIEDDFEKYICGEGSKSPLIQSLNKLTATRFVFDSK</sequence>
<evidence type="ECO:0000313" key="1">
    <source>
        <dbReference type="EMBL" id="PXB41732.1"/>
    </source>
</evidence>
<reference evidence="1 2" key="1">
    <citation type="submission" date="2018-05" db="EMBL/GenBank/DDBJ databases">
        <title>Evaluation of testing and processing parameters for the GenePOC Carba assay.</title>
        <authorList>
            <person name="Walsh T.R."/>
        </authorList>
    </citation>
    <scope>NUCLEOTIDE SEQUENCE [LARGE SCALE GENOMIC DNA]</scope>
    <source>
        <strain evidence="1 2">PECIMP</strain>
    </source>
</reference>
<dbReference type="EMBL" id="QHMI01000005">
    <property type="protein sequence ID" value="PXB41732.1"/>
    <property type="molecule type" value="Genomic_DNA"/>
</dbReference>
<organism evidence="1 2">
    <name type="scientific">Enterobacter hormaechei</name>
    <dbReference type="NCBI Taxonomy" id="158836"/>
    <lineage>
        <taxon>Bacteria</taxon>
        <taxon>Pseudomonadati</taxon>
        <taxon>Pseudomonadota</taxon>
        <taxon>Gammaproteobacteria</taxon>
        <taxon>Enterobacterales</taxon>
        <taxon>Enterobacteriaceae</taxon>
        <taxon>Enterobacter</taxon>
        <taxon>Enterobacter cloacae complex</taxon>
    </lineage>
</organism>
<gene>
    <name evidence="1" type="ORF">DL189_08985</name>
</gene>
<protein>
    <submittedName>
        <fullName evidence="1">Uncharacterized protein</fullName>
    </submittedName>
</protein>
<dbReference type="Proteomes" id="UP000246375">
    <property type="component" value="Unassembled WGS sequence"/>
</dbReference>
<accession>A0A9X7L5Q8</accession>
<name>A0A9X7L5Q8_9ENTR</name>
<proteinExistence type="predicted"/>
<dbReference type="AlphaFoldDB" id="A0A9X7L5Q8"/>
<evidence type="ECO:0000313" key="2">
    <source>
        <dbReference type="Proteomes" id="UP000246375"/>
    </source>
</evidence>
<comment type="caution">
    <text evidence="1">The sequence shown here is derived from an EMBL/GenBank/DDBJ whole genome shotgun (WGS) entry which is preliminary data.</text>
</comment>